<accession>A0A9N9G5U5</accession>
<name>A0A9N9G5U5_9GLOM</name>
<dbReference type="EMBL" id="CAJVQA010003631">
    <property type="protein sequence ID" value="CAG8579395.1"/>
    <property type="molecule type" value="Genomic_DNA"/>
</dbReference>
<protein>
    <submittedName>
        <fullName evidence="1">346_t:CDS:1</fullName>
    </submittedName>
</protein>
<dbReference type="AlphaFoldDB" id="A0A9N9G5U5"/>
<gene>
    <name evidence="1" type="ORF">CPELLU_LOCUS6015</name>
</gene>
<evidence type="ECO:0000313" key="2">
    <source>
        <dbReference type="Proteomes" id="UP000789759"/>
    </source>
</evidence>
<comment type="caution">
    <text evidence="1">The sequence shown here is derived from an EMBL/GenBank/DDBJ whole genome shotgun (WGS) entry which is preliminary data.</text>
</comment>
<dbReference type="Proteomes" id="UP000789759">
    <property type="component" value="Unassembled WGS sequence"/>
</dbReference>
<keyword evidence="2" id="KW-1185">Reference proteome</keyword>
<sequence length="334" mass="38407">MHNKLIDIIKQVGANGLIFFTFSAADLHWLDLHNLISNISNIIDVSLVQAIQTCYHNLNENLHIATWFFICRFEKVSNTPVVDWNAMQQNENSMNNIIAYIDLIVTAMNPNTTTIYTSEQHLYLSKAELFLELAKYNQIESNFYNNNNEVFIDPSTLNDKQRKIYNYVTLHYFKTLPNSTNQSIESLYAIIIGIASISKSYIIKAIHNYIFEIAQKYKINPKEEPPILILAPTGVIAFNINEEKSGICFHMQFPLCLAWAITIHKSQDLTLLQTVLDIDNKEFAIGFIFIAVARVYTLSDLLFSSTFSYDRLQKLDKSTCLQQRLAKEQKLLSL</sequence>
<organism evidence="1 2">
    <name type="scientific">Cetraspora pellucida</name>
    <dbReference type="NCBI Taxonomy" id="1433469"/>
    <lineage>
        <taxon>Eukaryota</taxon>
        <taxon>Fungi</taxon>
        <taxon>Fungi incertae sedis</taxon>
        <taxon>Mucoromycota</taxon>
        <taxon>Glomeromycotina</taxon>
        <taxon>Glomeromycetes</taxon>
        <taxon>Diversisporales</taxon>
        <taxon>Gigasporaceae</taxon>
        <taxon>Cetraspora</taxon>
    </lineage>
</organism>
<dbReference type="OrthoDB" id="2428936at2759"/>
<dbReference type="InterPro" id="IPR051055">
    <property type="entry name" value="PIF1_helicase"/>
</dbReference>
<evidence type="ECO:0000313" key="1">
    <source>
        <dbReference type="EMBL" id="CAG8579395.1"/>
    </source>
</evidence>
<proteinExistence type="predicted"/>
<reference evidence="1" key="1">
    <citation type="submission" date="2021-06" db="EMBL/GenBank/DDBJ databases">
        <authorList>
            <person name="Kallberg Y."/>
            <person name="Tangrot J."/>
            <person name="Rosling A."/>
        </authorList>
    </citation>
    <scope>NUCLEOTIDE SEQUENCE</scope>
    <source>
        <strain evidence="1">FL966</strain>
    </source>
</reference>
<dbReference type="PANTHER" id="PTHR47642">
    <property type="entry name" value="ATP-DEPENDENT DNA HELICASE"/>
    <property type="match status" value="1"/>
</dbReference>